<protein>
    <submittedName>
        <fullName evidence="1">RES family NAD+ phosphorylase</fullName>
    </submittedName>
</protein>
<comment type="caution">
    <text evidence="1">The sequence shown here is derived from an EMBL/GenBank/DDBJ whole genome shotgun (WGS) entry which is preliminary data.</text>
</comment>
<sequence>MDYYDFLPQLNKTAEKYKEKAQQKLKYCVTCQPYDGGDYIWIMGTETTVDEIFEDVNVPEKYREDIAKNLNCPNCGKSGFEQYEVVGTEDADDIEKDRQINLIEKFATKLESLRLHLENYPSLALAHPMGKKIRKEIFDCREKSIKIPLKQWSRARLVKHSKVFEQSDMMAPGVGLSSGGRFHHQGQSVLYLAENDSLAMYETLDKPEEPSLIWVQKYKQRDIIEDILDLRYEWEMLWYIDSEVLQALLASRFIFEKVEDRTSNWRPQYFLTNFIADCAREAGFKGIIYSSSRTTGNNLVLFDPIHPSVEPYENPQVFIHNPSKDLFKDLEDWTRYF</sequence>
<accession>A0ACC6SFN2</accession>
<name>A0ACC6SFN2_9BACI</name>
<proteinExistence type="predicted"/>
<dbReference type="EMBL" id="JBBMEW010000023">
    <property type="protein sequence ID" value="MEQ2528855.1"/>
    <property type="molecule type" value="Genomic_DNA"/>
</dbReference>
<organism evidence="1 2">
    <name type="scientific">Robertmurraya yapensis</name>
    <name type="common">ex Hitch et al 2024</name>
    <dbReference type="NCBI Taxonomy" id="3133160"/>
    <lineage>
        <taxon>Bacteria</taxon>
        <taxon>Bacillati</taxon>
        <taxon>Bacillota</taxon>
        <taxon>Bacilli</taxon>
        <taxon>Bacillales</taxon>
        <taxon>Bacillaceae</taxon>
        <taxon>Robertmurraya</taxon>
    </lineage>
</organism>
<gene>
    <name evidence="1" type="ORF">WMO40_19445</name>
</gene>
<evidence type="ECO:0000313" key="2">
    <source>
        <dbReference type="Proteomes" id="UP001439875"/>
    </source>
</evidence>
<evidence type="ECO:0000313" key="1">
    <source>
        <dbReference type="EMBL" id="MEQ2528855.1"/>
    </source>
</evidence>
<reference evidence="1" key="1">
    <citation type="submission" date="2024-03" db="EMBL/GenBank/DDBJ databases">
        <title>Human intestinal bacterial collection.</title>
        <authorList>
            <person name="Pauvert C."/>
            <person name="Hitch T.C.A."/>
            <person name="Clavel T."/>
        </authorList>
    </citation>
    <scope>NUCLEOTIDE SEQUENCE</scope>
    <source>
        <strain evidence="1">CLA-AA-H227</strain>
    </source>
</reference>
<dbReference type="Proteomes" id="UP001439875">
    <property type="component" value="Unassembled WGS sequence"/>
</dbReference>
<keyword evidence="2" id="KW-1185">Reference proteome</keyword>